<sequence>MLGGESYTLMNNVTCDSLSSERKLSLDEACLTVTNFDALNILDLWAQVEECYNCSSWKFLSLKPRTSSFLKVNSTYVTNIFIETPLSVCLHKYRFHFDQHGIYSVKFNSSHFYPIATEQQGNNEYAAILAAALFFFFLYVFVLAAKFLHFKMEEGRFSRYTSRRENVTNLSEESLSIYNEASETEPLNQIEATSHSVSKRLNSLDTFRGYLIAIIMMIFVNYKGGKYYFFNHSPWNGLTVADLVFPWFMWIMGVSLILSIHSQLRRQVTRSSMVFKIFKRSFILFGLGIINNSLKSNNLPNFRIFGVLQRFSLCYFINAIPEVFFMKGELVEYDSSLFRIQDLFHSWAQWLIIDFLVIVHTVLTFALKVPGCPTGYLGPGGIQADGAYVNCTGGSAGFIDRVFLGENHMYGHPSCKQIYDSSMHFDPEGPFGTLTSCLTVQLGLCAGRIIHYYETNAERLWRWLMWGIILGIIAGFLCSWSKETGIIPVNKNLWSLSFVFVTASFAMFLFAILYYFIDAKEKWNGGIFRAMGMNSILLYIGHEATKGVFPWSWTPSPKTHSGILFMSIWGTSLWVLIGLLCHKKKLYLSI</sequence>
<reference evidence="2 3" key="1">
    <citation type="journal article" date="2019" name="PLoS Biol.">
        <title>Sex chromosomes control vertical transmission of feminizing Wolbachia symbionts in an isopod.</title>
        <authorList>
            <person name="Becking T."/>
            <person name="Chebbi M.A."/>
            <person name="Giraud I."/>
            <person name="Moumen B."/>
            <person name="Laverre T."/>
            <person name="Caubet Y."/>
            <person name="Peccoud J."/>
            <person name="Gilbert C."/>
            <person name="Cordaux R."/>
        </authorList>
    </citation>
    <scope>NUCLEOTIDE SEQUENCE [LARGE SCALE GENOMIC DNA]</scope>
    <source>
        <strain evidence="2">ANa2</strain>
        <tissue evidence="2">Whole body excluding digestive tract and cuticle</tissue>
    </source>
</reference>
<feature type="transmembrane region" description="Helical" evidence="1">
    <location>
        <begin position="523"/>
        <end position="542"/>
    </location>
</feature>
<feature type="transmembrane region" description="Helical" evidence="1">
    <location>
        <begin position="125"/>
        <end position="148"/>
    </location>
</feature>
<feature type="transmembrane region" description="Helical" evidence="1">
    <location>
        <begin position="302"/>
        <end position="326"/>
    </location>
</feature>
<keyword evidence="2" id="KW-0808">Transferase</keyword>
<feature type="transmembrane region" description="Helical" evidence="1">
    <location>
        <begin position="207"/>
        <end position="224"/>
    </location>
</feature>
<protein>
    <submittedName>
        <fullName evidence="2">Heparan-alpha-glucosaminide N-acetyltransferase</fullName>
    </submittedName>
</protein>
<evidence type="ECO:0000313" key="3">
    <source>
        <dbReference type="Proteomes" id="UP000326759"/>
    </source>
</evidence>
<dbReference type="PANTHER" id="PTHR31061:SF24">
    <property type="entry name" value="LD22376P"/>
    <property type="match status" value="1"/>
</dbReference>
<feature type="transmembrane region" description="Helical" evidence="1">
    <location>
        <begin position="463"/>
        <end position="482"/>
    </location>
</feature>
<dbReference type="GO" id="GO:0016740">
    <property type="term" value="F:transferase activity"/>
    <property type="evidence" value="ECO:0007669"/>
    <property type="project" value="UniProtKB-KW"/>
</dbReference>
<feature type="transmembrane region" description="Helical" evidence="1">
    <location>
        <begin position="244"/>
        <end position="261"/>
    </location>
</feature>
<dbReference type="EMBL" id="SEYY01019139">
    <property type="protein sequence ID" value="KAB7498605.1"/>
    <property type="molecule type" value="Genomic_DNA"/>
</dbReference>
<comment type="caution">
    <text evidence="2">The sequence shown here is derived from an EMBL/GenBank/DDBJ whole genome shotgun (WGS) entry which is preliminary data.</text>
</comment>
<keyword evidence="1" id="KW-1133">Transmembrane helix</keyword>
<evidence type="ECO:0000313" key="2">
    <source>
        <dbReference type="EMBL" id="KAB7498605.1"/>
    </source>
</evidence>
<dbReference type="PANTHER" id="PTHR31061">
    <property type="entry name" value="LD22376P"/>
    <property type="match status" value="1"/>
</dbReference>
<keyword evidence="3" id="KW-1185">Reference proteome</keyword>
<gene>
    <name evidence="2" type="primary">Hgsnat</name>
    <name evidence="2" type="ORF">Anas_02201</name>
</gene>
<feature type="transmembrane region" description="Helical" evidence="1">
    <location>
        <begin position="562"/>
        <end position="581"/>
    </location>
</feature>
<dbReference type="Proteomes" id="UP000326759">
    <property type="component" value="Unassembled WGS sequence"/>
</dbReference>
<dbReference type="OrthoDB" id="2149840at2759"/>
<keyword evidence="1" id="KW-0812">Transmembrane</keyword>
<feature type="transmembrane region" description="Helical" evidence="1">
    <location>
        <begin position="494"/>
        <end position="516"/>
    </location>
</feature>
<keyword evidence="1" id="KW-0472">Membrane</keyword>
<proteinExistence type="predicted"/>
<dbReference type="AlphaFoldDB" id="A0A5N5SXF4"/>
<evidence type="ECO:0000256" key="1">
    <source>
        <dbReference type="SAM" id="Phobius"/>
    </source>
</evidence>
<feature type="transmembrane region" description="Helical" evidence="1">
    <location>
        <begin position="347"/>
        <end position="367"/>
    </location>
</feature>
<organism evidence="2 3">
    <name type="scientific">Armadillidium nasatum</name>
    <dbReference type="NCBI Taxonomy" id="96803"/>
    <lineage>
        <taxon>Eukaryota</taxon>
        <taxon>Metazoa</taxon>
        <taxon>Ecdysozoa</taxon>
        <taxon>Arthropoda</taxon>
        <taxon>Crustacea</taxon>
        <taxon>Multicrustacea</taxon>
        <taxon>Malacostraca</taxon>
        <taxon>Eumalacostraca</taxon>
        <taxon>Peracarida</taxon>
        <taxon>Isopoda</taxon>
        <taxon>Oniscidea</taxon>
        <taxon>Crinocheta</taxon>
        <taxon>Armadillidiidae</taxon>
        <taxon>Armadillidium</taxon>
    </lineage>
</organism>
<accession>A0A5N5SXF4</accession>
<name>A0A5N5SXF4_9CRUS</name>